<keyword evidence="1" id="KW-0472">Membrane</keyword>
<accession>A0ABR5AZF5</accession>
<keyword evidence="1" id="KW-1133">Transmembrane helix</keyword>
<dbReference type="PANTHER" id="PTHR42867">
    <property type="entry name" value="MEMBRANE PROTEIN-RELATED"/>
    <property type="match status" value="1"/>
</dbReference>
<dbReference type="InterPro" id="IPR010787">
    <property type="entry name" value="DUF1385"/>
</dbReference>
<keyword evidence="3" id="KW-1185">Reference proteome</keyword>
<feature type="transmembrane region" description="Helical" evidence="1">
    <location>
        <begin position="168"/>
        <end position="187"/>
    </location>
</feature>
<dbReference type="Pfam" id="PF07136">
    <property type="entry name" value="DUF1385"/>
    <property type="match status" value="1"/>
</dbReference>
<feature type="transmembrane region" description="Helical" evidence="1">
    <location>
        <begin position="122"/>
        <end position="148"/>
    </location>
</feature>
<reference evidence="2 3" key="1">
    <citation type="submission" date="2015-01" db="EMBL/GenBank/DDBJ databases">
        <title>Genome Assembly of Bacillus badius MTCC 1458.</title>
        <authorList>
            <person name="Verma A."/>
            <person name="Khatri I."/>
            <person name="Mual P."/>
            <person name="Subramanian S."/>
            <person name="Krishnamurthi S."/>
        </authorList>
    </citation>
    <scope>NUCLEOTIDE SEQUENCE [LARGE SCALE GENOMIC DNA]</scope>
    <source>
        <strain evidence="2 3">MTCC 1458</strain>
    </source>
</reference>
<gene>
    <name evidence="2" type="ORF">SD77_2195</name>
</gene>
<evidence type="ECO:0000313" key="3">
    <source>
        <dbReference type="Proteomes" id="UP000031982"/>
    </source>
</evidence>
<protein>
    <submittedName>
        <fullName evidence="2">Membrane protein YqhQ</fullName>
    </submittedName>
</protein>
<proteinExistence type="predicted"/>
<evidence type="ECO:0000313" key="2">
    <source>
        <dbReference type="EMBL" id="KIL79741.1"/>
    </source>
</evidence>
<organism evidence="2 3">
    <name type="scientific">Bacillus badius</name>
    <dbReference type="NCBI Taxonomy" id="1455"/>
    <lineage>
        <taxon>Bacteria</taxon>
        <taxon>Bacillati</taxon>
        <taxon>Bacillota</taxon>
        <taxon>Bacilli</taxon>
        <taxon>Bacillales</taxon>
        <taxon>Bacillaceae</taxon>
        <taxon>Pseudobacillus</taxon>
    </lineage>
</organism>
<feature type="transmembrane region" description="Helical" evidence="1">
    <location>
        <begin position="225"/>
        <end position="244"/>
    </location>
</feature>
<comment type="caution">
    <text evidence="2">The sequence shown here is derived from an EMBL/GenBank/DDBJ whole genome shotgun (WGS) entry which is preliminary data.</text>
</comment>
<keyword evidence="1" id="KW-0812">Transmembrane</keyword>
<dbReference type="Proteomes" id="UP000031982">
    <property type="component" value="Unassembled WGS sequence"/>
</dbReference>
<name>A0ABR5AZF5_BACBA</name>
<feature type="transmembrane region" description="Helical" evidence="1">
    <location>
        <begin position="250"/>
        <end position="271"/>
    </location>
</feature>
<evidence type="ECO:0000256" key="1">
    <source>
        <dbReference type="SAM" id="Phobius"/>
    </source>
</evidence>
<dbReference type="PANTHER" id="PTHR42867:SF1">
    <property type="entry name" value="MEMBRANE PROTEIN-RELATED"/>
    <property type="match status" value="1"/>
</dbReference>
<dbReference type="EMBL" id="JXLP01000002">
    <property type="protein sequence ID" value="KIL79741.1"/>
    <property type="molecule type" value="Genomic_DNA"/>
</dbReference>
<sequence>MYIEAFYIFTSVNNERGYKMSEQKPVYGGQALVEGVMFGGKHHTVTAIRRKDRSIEFFHLPRTPKPVLQKFKKIPFLRGIFAILDAAATGSKHLNFAQERYDVDPKEDEQLHAAAEPSKWSMILSVAAVGILSFLFGKFIFTLVPVLLAELTRPIFTGDFAQILMEGFFKLVLLLAYIYLISLTPLIKRVFQYHGAEHKVINAFESGLPLTVANVQSASRLHYRCGSSFILFTVIVGVFVYMLVPTDPLYVRILNRIALIPVVLGISFEVLQLTNKLRDIPVLRYLGYPGLWLQLLTTKEPEDDQVEVAIASFEKLLTMEESAKKGLSTEEIV</sequence>